<dbReference type="Proteomes" id="UP000283958">
    <property type="component" value="Unassembled WGS sequence"/>
</dbReference>
<evidence type="ECO:0000313" key="2">
    <source>
        <dbReference type="Proteomes" id="UP000283958"/>
    </source>
</evidence>
<organism evidence="1 2">
    <name type="scientific">Phocaeicola vulgatus</name>
    <name type="common">Bacteroides vulgatus</name>
    <dbReference type="NCBI Taxonomy" id="821"/>
    <lineage>
        <taxon>Bacteria</taxon>
        <taxon>Pseudomonadati</taxon>
        <taxon>Bacteroidota</taxon>
        <taxon>Bacteroidia</taxon>
        <taxon>Bacteroidales</taxon>
        <taxon>Bacteroidaceae</taxon>
        <taxon>Phocaeicola</taxon>
    </lineage>
</organism>
<protein>
    <submittedName>
        <fullName evidence="1">Uncharacterized protein</fullName>
    </submittedName>
</protein>
<accession>A0A412ACL2</accession>
<reference evidence="1 2" key="1">
    <citation type="submission" date="2018-08" db="EMBL/GenBank/DDBJ databases">
        <title>A genome reference for cultivated species of the human gut microbiota.</title>
        <authorList>
            <person name="Zou Y."/>
            <person name="Xue W."/>
            <person name="Luo G."/>
        </authorList>
    </citation>
    <scope>NUCLEOTIDE SEQUENCE [LARGE SCALE GENOMIC DNA]</scope>
    <source>
        <strain evidence="1 2">AM09-18</strain>
    </source>
</reference>
<proteinExistence type="predicted"/>
<evidence type="ECO:0000313" key="1">
    <source>
        <dbReference type="EMBL" id="RHJ71395.1"/>
    </source>
</evidence>
<comment type="caution">
    <text evidence="1">The sequence shown here is derived from an EMBL/GenBank/DDBJ whole genome shotgun (WGS) entry which is preliminary data.</text>
</comment>
<dbReference type="EMBL" id="QRMN01000062">
    <property type="protein sequence ID" value="RHJ71395.1"/>
    <property type="molecule type" value="Genomic_DNA"/>
</dbReference>
<dbReference type="AlphaFoldDB" id="A0A412ACL2"/>
<name>A0A412ACL2_PHOVU</name>
<sequence>MIAARLAVKKYALASARGRFFHRQPSLFRGRLARSFGKTTIFAARNEDDFILKVPGLCILLQTVMRGIR</sequence>
<gene>
    <name evidence="1" type="ORF">DW105_18660</name>
</gene>